<evidence type="ECO:0000313" key="3">
    <source>
        <dbReference type="EMBL" id="QEG35788.1"/>
    </source>
</evidence>
<evidence type="ECO:0000256" key="1">
    <source>
        <dbReference type="SAM" id="Phobius"/>
    </source>
</evidence>
<feature type="transmembrane region" description="Helical" evidence="1">
    <location>
        <begin position="93"/>
        <end position="113"/>
    </location>
</feature>
<dbReference type="EMBL" id="CP042913">
    <property type="protein sequence ID" value="QEG35788.1"/>
    <property type="molecule type" value="Genomic_DNA"/>
</dbReference>
<evidence type="ECO:0000313" key="4">
    <source>
        <dbReference type="Proteomes" id="UP000323917"/>
    </source>
</evidence>
<evidence type="ECO:0000259" key="2">
    <source>
        <dbReference type="Pfam" id="PF13490"/>
    </source>
</evidence>
<name>A0A5B9QA80_9BACT</name>
<protein>
    <recommendedName>
        <fullName evidence="2">Putative zinc-finger domain-containing protein</fullName>
    </recommendedName>
</protein>
<dbReference type="Pfam" id="PF13490">
    <property type="entry name" value="zf-HC2"/>
    <property type="match status" value="1"/>
</dbReference>
<dbReference type="InterPro" id="IPR041916">
    <property type="entry name" value="Anti_sigma_zinc_sf"/>
</dbReference>
<keyword evidence="4" id="KW-1185">Reference proteome</keyword>
<dbReference type="InterPro" id="IPR027383">
    <property type="entry name" value="Znf_put"/>
</dbReference>
<dbReference type="RefSeq" id="WP_168205246.1">
    <property type="nucleotide sequence ID" value="NZ_CP042913.1"/>
</dbReference>
<keyword evidence="1" id="KW-0812">Transmembrane</keyword>
<dbReference type="KEGG" id="bgok:Pr1d_30940"/>
<keyword evidence="1" id="KW-0472">Membrane</keyword>
<gene>
    <name evidence="3" type="ORF">Pr1d_30940</name>
</gene>
<reference evidence="3 4" key="1">
    <citation type="submission" date="2019-08" db="EMBL/GenBank/DDBJ databases">
        <title>Deep-cultivation of Planctomycetes and their phenomic and genomic characterization uncovers novel biology.</title>
        <authorList>
            <person name="Wiegand S."/>
            <person name="Jogler M."/>
            <person name="Boedeker C."/>
            <person name="Pinto D."/>
            <person name="Vollmers J."/>
            <person name="Rivas-Marin E."/>
            <person name="Kohn T."/>
            <person name="Peeters S.H."/>
            <person name="Heuer A."/>
            <person name="Rast P."/>
            <person name="Oberbeckmann S."/>
            <person name="Bunk B."/>
            <person name="Jeske O."/>
            <person name="Meyerdierks A."/>
            <person name="Storesund J.E."/>
            <person name="Kallscheuer N."/>
            <person name="Luecker S."/>
            <person name="Lage O.M."/>
            <person name="Pohl T."/>
            <person name="Merkel B.J."/>
            <person name="Hornburger P."/>
            <person name="Mueller R.-W."/>
            <person name="Bruemmer F."/>
            <person name="Labrenz M."/>
            <person name="Spormann A.M."/>
            <person name="Op den Camp H."/>
            <person name="Overmann J."/>
            <person name="Amann R."/>
            <person name="Jetten M.S.M."/>
            <person name="Mascher T."/>
            <person name="Medema M.H."/>
            <person name="Devos D.P."/>
            <person name="Kaster A.-K."/>
            <person name="Ovreas L."/>
            <person name="Rohde M."/>
            <person name="Galperin M.Y."/>
            <person name="Jogler C."/>
        </authorList>
    </citation>
    <scope>NUCLEOTIDE SEQUENCE [LARGE SCALE GENOMIC DNA]</scope>
    <source>
        <strain evidence="3 4">Pr1d</strain>
    </source>
</reference>
<feature type="domain" description="Putative zinc-finger" evidence="2">
    <location>
        <begin position="3"/>
        <end position="36"/>
    </location>
</feature>
<proteinExistence type="predicted"/>
<accession>A0A5B9QA80</accession>
<sequence length="278" mass="31362">MNCSKVYDRLSAYHDSELSQEDAAQVAAHLAKCPTCTEELASYVRLSGLSRRLIDPPVPEQLWAELQSKLDTPTTSWKRIARHLPDYLPQQRLVLAASLLIAFGIGVLAYLNWSSHSEHNHLAMNFSHFLEEFEQRPEEAQQILLANYNGRQSTLQEVTDVLGYEPVAANKLPPEYRMDQVYLLDMPCCTCAQIVCKNKEGQSIAIFEHAIDQPVWFGDRPTVECLCHDIPTSVTQMGNRLAATWKEGQRFITIIGATDLDEVTEFIAHFKGVFPVKG</sequence>
<keyword evidence="1" id="KW-1133">Transmembrane helix</keyword>
<dbReference type="Gene3D" id="1.10.10.1320">
    <property type="entry name" value="Anti-sigma factor, zinc-finger domain"/>
    <property type="match status" value="1"/>
</dbReference>
<dbReference type="AlphaFoldDB" id="A0A5B9QA80"/>
<organism evidence="3 4">
    <name type="scientific">Bythopirellula goksoeyrii</name>
    <dbReference type="NCBI Taxonomy" id="1400387"/>
    <lineage>
        <taxon>Bacteria</taxon>
        <taxon>Pseudomonadati</taxon>
        <taxon>Planctomycetota</taxon>
        <taxon>Planctomycetia</taxon>
        <taxon>Pirellulales</taxon>
        <taxon>Lacipirellulaceae</taxon>
        <taxon>Bythopirellula</taxon>
    </lineage>
</organism>
<dbReference type="Proteomes" id="UP000323917">
    <property type="component" value="Chromosome"/>
</dbReference>